<accession>A0A8S4PVB3</accession>
<evidence type="ECO:0000313" key="2">
    <source>
        <dbReference type="EMBL" id="CAH1798012.1"/>
    </source>
</evidence>
<organism evidence="2 3">
    <name type="scientific">Owenia fusiformis</name>
    <name type="common">Polychaete worm</name>
    <dbReference type="NCBI Taxonomy" id="6347"/>
    <lineage>
        <taxon>Eukaryota</taxon>
        <taxon>Metazoa</taxon>
        <taxon>Spiralia</taxon>
        <taxon>Lophotrochozoa</taxon>
        <taxon>Annelida</taxon>
        <taxon>Polychaeta</taxon>
        <taxon>Sedentaria</taxon>
        <taxon>Canalipalpata</taxon>
        <taxon>Sabellida</taxon>
        <taxon>Oweniida</taxon>
        <taxon>Oweniidae</taxon>
        <taxon>Owenia</taxon>
    </lineage>
</organism>
<gene>
    <name evidence="2" type="ORF">OFUS_LOCUS22209</name>
</gene>
<dbReference type="AlphaFoldDB" id="A0A8S4PVB3"/>
<name>A0A8S4PVB3_OWEFU</name>
<evidence type="ECO:0000256" key="1">
    <source>
        <dbReference type="SAM" id="MobiDB-lite"/>
    </source>
</evidence>
<keyword evidence="3" id="KW-1185">Reference proteome</keyword>
<evidence type="ECO:0000313" key="3">
    <source>
        <dbReference type="Proteomes" id="UP000749559"/>
    </source>
</evidence>
<proteinExistence type="predicted"/>
<reference evidence="2" key="1">
    <citation type="submission" date="2022-03" db="EMBL/GenBank/DDBJ databases">
        <authorList>
            <person name="Martin C."/>
        </authorList>
    </citation>
    <scope>NUCLEOTIDE SEQUENCE</scope>
</reference>
<feature type="non-terminal residue" evidence="2">
    <location>
        <position position="1"/>
    </location>
</feature>
<dbReference type="Proteomes" id="UP000749559">
    <property type="component" value="Unassembled WGS sequence"/>
</dbReference>
<feature type="compositionally biased region" description="Polar residues" evidence="1">
    <location>
        <begin position="88"/>
        <end position="102"/>
    </location>
</feature>
<comment type="caution">
    <text evidence="2">The sequence shown here is derived from an EMBL/GenBank/DDBJ whole genome shotgun (WGS) entry which is preliminary data.</text>
</comment>
<feature type="region of interest" description="Disordered" evidence="1">
    <location>
        <begin position="56"/>
        <end position="102"/>
    </location>
</feature>
<sequence>ETLEKTLNINLTPTAKSKVKRFICVDCNSIAGHIARYSNHLKIHIKSFKERAKRLNVQGSQSTPYLERKRKALTTPSSASRKRMKVDASTSPLQNQQRRYSV</sequence>
<dbReference type="EMBL" id="CAIIXF020000010">
    <property type="protein sequence ID" value="CAH1798012.1"/>
    <property type="molecule type" value="Genomic_DNA"/>
</dbReference>
<protein>
    <submittedName>
        <fullName evidence="2">Uncharacterized protein</fullName>
    </submittedName>
</protein>